<dbReference type="Pfam" id="PF00137">
    <property type="entry name" value="ATP-synt_C"/>
    <property type="match status" value="1"/>
</dbReference>
<sequence length="77" mass="8088">MNPLISVASIIAASLAVGFAFIGPGVGQGTAAGQVVEGITRQSEVKGKVRGTLLLSLDFMEALTILHHRHHKPVRCL</sequence>
<dbReference type="GO" id="GO:0015986">
    <property type="term" value="P:proton motive force-driven ATP synthesis"/>
    <property type="evidence" value="ECO:0007669"/>
    <property type="project" value="InterPro"/>
</dbReference>
<dbReference type="PANTHER" id="PTHR10031">
    <property type="entry name" value="ATP SYNTHASE LIPID-BINDING PROTEIN, MITOCHONDRIAL"/>
    <property type="match status" value="1"/>
</dbReference>
<comment type="subcellular location">
    <subcellularLocation>
        <location evidence="1">Membrane</location>
        <topology evidence="1">Multi-pass membrane protein</topology>
    </subcellularLocation>
</comment>
<dbReference type="GO" id="GO:0033177">
    <property type="term" value="C:proton-transporting two-sector ATPase complex, proton-transporting domain"/>
    <property type="evidence" value="ECO:0007669"/>
    <property type="project" value="InterPro"/>
</dbReference>
<evidence type="ECO:0000256" key="9">
    <source>
        <dbReference type="ARBA" id="ARBA00023065"/>
    </source>
</evidence>
<evidence type="ECO:0000256" key="4">
    <source>
        <dbReference type="ARBA" id="ARBA00022448"/>
    </source>
</evidence>
<evidence type="ECO:0000259" key="17">
    <source>
        <dbReference type="Pfam" id="PF00137"/>
    </source>
</evidence>
<evidence type="ECO:0000256" key="11">
    <source>
        <dbReference type="ARBA" id="ARBA00023136"/>
    </source>
</evidence>
<keyword evidence="8" id="KW-1133">Transmembrane helix</keyword>
<dbReference type="InterPro" id="IPR038662">
    <property type="entry name" value="ATP_synth_F0_csu_sf"/>
</dbReference>
<evidence type="ECO:0000256" key="3">
    <source>
        <dbReference type="ARBA" id="ARBA00020939"/>
    </source>
</evidence>
<evidence type="ECO:0000256" key="15">
    <source>
        <dbReference type="RuleBase" id="RU004221"/>
    </source>
</evidence>
<evidence type="ECO:0000256" key="8">
    <source>
        <dbReference type="ARBA" id="ARBA00022989"/>
    </source>
</evidence>
<dbReference type="GO" id="GO:0015078">
    <property type="term" value="F:proton transmembrane transporter activity"/>
    <property type="evidence" value="ECO:0007669"/>
    <property type="project" value="InterPro"/>
</dbReference>
<comment type="similarity">
    <text evidence="2 15">Belongs to the ATPase C chain family.</text>
</comment>
<name>A0AAV8T7U6_9ROSI</name>
<dbReference type="InterPro" id="IPR035921">
    <property type="entry name" value="F/V-ATP_Csub_sf"/>
</dbReference>
<keyword evidence="5" id="KW-0138">CF(0)</keyword>
<organism evidence="18 19">
    <name type="scientific">Erythroxylum novogranatense</name>
    <dbReference type="NCBI Taxonomy" id="1862640"/>
    <lineage>
        <taxon>Eukaryota</taxon>
        <taxon>Viridiplantae</taxon>
        <taxon>Streptophyta</taxon>
        <taxon>Embryophyta</taxon>
        <taxon>Tracheophyta</taxon>
        <taxon>Spermatophyta</taxon>
        <taxon>Magnoliopsida</taxon>
        <taxon>eudicotyledons</taxon>
        <taxon>Gunneridae</taxon>
        <taxon>Pentapetalae</taxon>
        <taxon>rosids</taxon>
        <taxon>fabids</taxon>
        <taxon>Malpighiales</taxon>
        <taxon>Erythroxylaceae</taxon>
        <taxon>Erythroxylum</taxon>
    </lineage>
</organism>
<dbReference type="GO" id="GO:0008289">
    <property type="term" value="F:lipid binding"/>
    <property type="evidence" value="ECO:0007669"/>
    <property type="project" value="UniProtKB-KW"/>
</dbReference>
<evidence type="ECO:0000256" key="2">
    <source>
        <dbReference type="ARBA" id="ARBA00006704"/>
    </source>
</evidence>
<reference evidence="18 19" key="1">
    <citation type="submission" date="2021-09" db="EMBL/GenBank/DDBJ databases">
        <title>Genomic insights and catalytic innovation underlie evolution of tropane alkaloids biosynthesis.</title>
        <authorList>
            <person name="Wang Y.-J."/>
            <person name="Tian T."/>
            <person name="Huang J.-P."/>
            <person name="Huang S.-X."/>
        </authorList>
    </citation>
    <scope>NUCLEOTIDE SEQUENCE [LARGE SCALE GENOMIC DNA]</scope>
    <source>
        <strain evidence="18">KIB-2018</strain>
        <tissue evidence="18">Leaf</tissue>
    </source>
</reference>
<keyword evidence="4 15" id="KW-0813">Transport</keyword>
<keyword evidence="6" id="KW-0812">Transmembrane</keyword>
<proteinExistence type="inferred from homology"/>
<dbReference type="Proteomes" id="UP001159364">
    <property type="component" value="Linkage Group LG06"/>
</dbReference>
<evidence type="ECO:0000256" key="1">
    <source>
        <dbReference type="ARBA" id="ARBA00004141"/>
    </source>
</evidence>
<keyword evidence="16" id="KW-0732">Signal</keyword>
<dbReference type="SUPFAM" id="SSF81333">
    <property type="entry name" value="F1F0 ATP synthase subunit C"/>
    <property type="match status" value="1"/>
</dbReference>
<keyword evidence="19" id="KW-1185">Reference proteome</keyword>
<evidence type="ECO:0000256" key="16">
    <source>
        <dbReference type="SAM" id="SignalP"/>
    </source>
</evidence>
<evidence type="ECO:0000256" key="6">
    <source>
        <dbReference type="ARBA" id="ARBA00022692"/>
    </source>
</evidence>
<keyword evidence="12" id="KW-0066">ATP synthesis</keyword>
<dbReference type="GO" id="GO:0009535">
    <property type="term" value="C:chloroplast thylakoid membrane"/>
    <property type="evidence" value="ECO:0007669"/>
    <property type="project" value="TreeGrafter"/>
</dbReference>
<dbReference type="FunFam" id="1.20.20.10:FF:000001">
    <property type="entry name" value="ATP synthase subunit c, chloroplastic"/>
    <property type="match status" value="1"/>
</dbReference>
<keyword evidence="10 15" id="KW-0446">Lipid-binding</keyword>
<dbReference type="InterPro" id="IPR000454">
    <property type="entry name" value="ATP_synth_F0_csu"/>
</dbReference>
<evidence type="ECO:0000256" key="12">
    <source>
        <dbReference type="ARBA" id="ARBA00023310"/>
    </source>
</evidence>
<evidence type="ECO:0000256" key="10">
    <source>
        <dbReference type="ARBA" id="ARBA00023121"/>
    </source>
</evidence>
<dbReference type="GO" id="GO:0045259">
    <property type="term" value="C:proton-transporting ATP synthase complex"/>
    <property type="evidence" value="ECO:0007669"/>
    <property type="project" value="UniProtKB-KW"/>
</dbReference>
<evidence type="ECO:0000256" key="7">
    <source>
        <dbReference type="ARBA" id="ARBA00022781"/>
    </source>
</evidence>
<dbReference type="PRINTS" id="PR00124">
    <property type="entry name" value="ATPASEC"/>
</dbReference>
<gene>
    <name evidence="18" type="ORF">K2173_007442</name>
</gene>
<comment type="function">
    <text evidence="13">F(1)F(0) ATP synthase produces ATP from ADP in the presence of a proton or sodium gradient. F-type ATPases consist of two structural domains, F(1) containing the extramembraneous catalytic core and F(0) containing the membrane proton channel, linked together by a central stalk and a peripheral stalk. During catalysis, ATP synthesis in the catalytic domain of F(1) is coupled via a rotary mechanism of the central stalk subunits to proton translocation.</text>
</comment>
<evidence type="ECO:0000313" key="19">
    <source>
        <dbReference type="Proteomes" id="UP001159364"/>
    </source>
</evidence>
<keyword evidence="11" id="KW-0472">Membrane</keyword>
<evidence type="ECO:0000256" key="5">
    <source>
        <dbReference type="ARBA" id="ARBA00022547"/>
    </source>
</evidence>
<accession>A0AAV8T7U6</accession>
<dbReference type="AlphaFoldDB" id="A0AAV8T7U6"/>
<dbReference type="PANTHER" id="PTHR10031:SF0">
    <property type="entry name" value="ATPASE PROTEIN 9"/>
    <property type="match status" value="1"/>
</dbReference>
<evidence type="ECO:0000256" key="13">
    <source>
        <dbReference type="ARBA" id="ARBA00025198"/>
    </source>
</evidence>
<dbReference type="Gene3D" id="1.20.20.10">
    <property type="entry name" value="F1F0 ATP synthase subunit C"/>
    <property type="match status" value="1"/>
</dbReference>
<keyword evidence="7 15" id="KW-0375">Hydrogen ion transport</keyword>
<feature type="chain" id="PRO_5043776313" description="ATP synthase subunit C, plastid" evidence="16">
    <location>
        <begin position="21"/>
        <end position="77"/>
    </location>
</feature>
<dbReference type="EMBL" id="JAIWQS010000006">
    <property type="protein sequence ID" value="KAJ8762285.1"/>
    <property type="molecule type" value="Genomic_DNA"/>
</dbReference>
<evidence type="ECO:0000256" key="14">
    <source>
        <dbReference type="ARBA" id="ARBA00032869"/>
    </source>
</evidence>
<keyword evidence="9 15" id="KW-0406">Ion transport</keyword>
<feature type="signal peptide" evidence="16">
    <location>
        <begin position="1"/>
        <end position="20"/>
    </location>
</feature>
<comment type="caution">
    <text evidence="18">The sequence shown here is derived from an EMBL/GenBank/DDBJ whole genome shotgun (WGS) entry which is preliminary data.</text>
</comment>
<feature type="domain" description="V-ATPase proteolipid subunit C-like" evidence="17">
    <location>
        <begin position="11"/>
        <end position="66"/>
    </location>
</feature>
<evidence type="ECO:0000313" key="18">
    <source>
        <dbReference type="EMBL" id="KAJ8762285.1"/>
    </source>
</evidence>
<dbReference type="InterPro" id="IPR002379">
    <property type="entry name" value="ATPase_proteolipid_c-like_dom"/>
</dbReference>
<protein>
    <recommendedName>
        <fullName evidence="3">ATP synthase subunit C, plastid</fullName>
    </recommendedName>
    <alternativeName>
        <fullName evidence="14">ATP synthase F0 sector subunit C</fullName>
    </alternativeName>
</protein>